<evidence type="ECO:0000313" key="12">
    <source>
        <dbReference type="EMBL" id="CAH0365477.1"/>
    </source>
</evidence>
<sequence length="540" mass="58079">MQPAAAALLALIPLRLLNAWLAGVADCDETYNYWEAVCLLAAPHPFRRPLQTWEYAPEFALRSWAYVLPYAAISRIVDNSFLAVRLCAVALPFALAEASLVKGMEKRFGPDAGWILLGLLASSAGHAAAAPALVPSATICALAAWSQGRWLKGDRRGAVFLAVLATLWPGWPFVAVLFIPLAVDVLLKDGLREALRLGVASGLFVLIPCAAFDAKAYSRATSPLWNVITYNAVGGGDELYGVAPWTYYAKNLGLNAGIALVLVLVMPITLLLRHLLARDPRRPASTVLTHAAPFVLWVGILLLRPHKEERFLFPAFPSLYIGAAASLDAGASALGALGAKFVAPRTTRRFLTFAALGAAALLGVSRIAALAVYYDHGQMTAWRAAAATAAKLGPGVTVCAGSEWHRFPGTLLLPSNARLSFVRSAFDGQLPRPYAYDADPMETAARDVKGFNGHNGGEANVYVDAAACDVAVDLRLDEGDPPLWVNDTRTWTQVHASPFLDSSRTPALARAFLVPGYSLQRAKFGEYVVHIPAEHFVRIY</sequence>
<feature type="transmembrane region" description="Helical" evidence="10">
    <location>
        <begin position="350"/>
        <end position="374"/>
    </location>
</feature>
<keyword evidence="7 10" id="KW-0256">Endoplasmic reticulum</keyword>
<feature type="transmembrane region" description="Helical" evidence="10">
    <location>
        <begin position="195"/>
        <end position="214"/>
    </location>
</feature>
<dbReference type="UniPathway" id="UPA00378"/>
<comment type="subcellular location">
    <subcellularLocation>
        <location evidence="1 10">Endoplasmic reticulum membrane</location>
        <topology evidence="1 10">Multi-pass membrane protein</topology>
    </subcellularLocation>
</comment>
<feature type="transmembrane region" description="Helical" evidence="10">
    <location>
        <begin position="113"/>
        <end position="146"/>
    </location>
</feature>
<evidence type="ECO:0000256" key="7">
    <source>
        <dbReference type="ARBA" id="ARBA00022824"/>
    </source>
</evidence>
<keyword evidence="4 10" id="KW-0328">Glycosyltransferase</keyword>
<feature type="chain" id="PRO_5035202865" description="Mannosyltransferase" evidence="11">
    <location>
        <begin position="28"/>
        <end position="540"/>
    </location>
</feature>
<dbReference type="GO" id="GO:0006487">
    <property type="term" value="P:protein N-linked glycosylation"/>
    <property type="evidence" value="ECO:0007669"/>
    <property type="project" value="TreeGrafter"/>
</dbReference>
<evidence type="ECO:0000256" key="4">
    <source>
        <dbReference type="ARBA" id="ARBA00022676"/>
    </source>
</evidence>
<evidence type="ECO:0000313" key="13">
    <source>
        <dbReference type="Proteomes" id="UP000789595"/>
    </source>
</evidence>
<keyword evidence="9 10" id="KW-0472">Membrane</keyword>
<dbReference type="PANTHER" id="PTHR22760:SF2">
    <property type="entry name" value="ALPHA-1,2-MANNOSYLTRANSFERASE ALG9"/>
    <property type="match status" value="1"/>
</dbReference>
<dbReference type="Pfam" id="PF03901">
    <property type="entry name" value="Glyco_transf_22"/>
    <property type="match status" value="1"/>
</dbReference>
<feature type="transmembrane region" description="Helical" evidence="10">
    <location>
        <begin position="315"/>
        <end position="338"/>
    </location>
</feature>
<evidence type="ECO:0000256" key="9">
    <source>
        <dbReference type="ARBA" id="ARBA00023136"/>
    </source>
</evidence>
<comment type="similarity">
    <text evidence="3 10">Belongs to the glycosyltransferase 22 family.</text>
</comment>
<dbReference type="AlphaFoldDB" id="A0A8J2SG86"/>
<keyword evidence="8 10" id="KW-1133">Transmembrane helix</keyword>
<evidence type="ECO:0000256" key="1">
    <source>
        <dbReference type="ARBA" id="ARBA00004477"/>
    </source>
</evidence>
<evidence type="ECO:0000256" key="8">
    <source>
        <dbReference type="ARBA" id="ARBA00022989"/>
    </source>
</evidence>
<feature type="transmembrane region" description="Helical" evidence="10">
    <location>
        <begin position="158"/>
        <end position="183"/>
    </location>
</feature>
<evidence type="ECO:0000256" key="3">
    <source>
        <dbReference type="ARBA" id="ARBA00007063"/>
    </source>
</evidence>
<accession>A0A8J2SG86</accession>
<evidence type="ECO:0000256" key="2">
    <source>
        <dbReference type="ARBA" id="ARBA00004922"/>
    </source>
</evidence>
<dbReference type="EMBL" id="CAKKNE010000001">
    <property type="protein sequence ID" value="CAH0365477.1"/>
    <property type="molecule type" value="Genomic_DNA"/>
</dbReference>
<evidence type="ECO:0000256" key="5">
    <source>
        <dbReference type="ARBA" id="ARBA00022679"/>
    </source>
</evidence>
<feature type="signal peptide" evidence="11">
    <location>
        <begin position="1"/>
        <end position="27"/>
    </location>
</feature>
<comment type="pathway">
    <text evidence="2">Protein modification; protein glycosylation.</text>
</comment>
<dbReference type="GO" id="GO:0005789">
    <property type="term" value="C:endoplasmic reticulum membrane"/>
    <property type="evidence" value="ECO:0007669"/>
    <property type="project" value="UniProtKB-SubCell"/>
</dbReference>
<keyword evidence="13" id="KW-1185">Reference proteome</keyword>
<proteinExistence type="inferred from homology"/>
<dbReference type="EC" id="2.4.1.-" evidence="10"/>
<evidence type="ECO:0000256" key="11">
    <source>
        <dbReference type="SAM" id="SignalP"/>
    </source>
</evidence>
<comment type="caution">
    <text evidence="12">The sequence shown here is derived from an EMBL/GenBank/DDBJ whole genome shotgun (WGS) entry which is preliminary data.</text>
</comment>
<evidence type="ECO:0000256" key="6">
    <source>
        <dbReference type="ARBA" id="ARBA00022692"/>
    </source>
</evidence>
<evidence type="ECO:0000256" key="10">
    <source>
        <dbReference type="RuleBase" id="RU363075"/>
    </source>
</evidence>
<keyword evidence="11" id="KW-0732">Signal</keyword>
<feature type="transmembrane region" description="Helical" evidence="10">
    <location>
        <begin position="82"/>
        <end position="101"/>
    </location>
</feature>
<feature type="transmembrane region" description="Helical" evidence="10">
    <location>
        <begin position="284"/>
        <end position="303"/>
    </location>
</feature>
<name>A0A8J2SG86_9STRA</name>
<dbReference type="InterPro" id="IPR005599">
    <property type="entry name" value="GPI_mannosylTrfase"/>
</dbReference>
<keyword evidence="5" id="KW-0808">Transferase</keyword>
<protein>
    <recommendedName>
        <fullName evidence="10">Mannosyltransferase</fullName>
        <ecNumber evidence="10">2.4.1.-</ecNumber>
    </recommendedName>
</protein>
<dbReference type="OrthoDB" id="497541at2759"/>
<dbReference type="Proteomes" id="UP000789595">
    <property type="component" value="Unassembled WGS sequence"/>
</dbReference>
<reference evidence="12" key="1">
    <citation type="submission" date="2021-11" db="EMBL/GenBank/DDBJ databases">
        <authorList>
            <consortium name="Genoscope - CEA"/>
            <person name="William W."/>
        </authorList>
    </citation>
    <scope>NUCLEOTIDE SEQUENCE</scope>
</reference>
<gene>
    <name evidence="12" type="ORF">PECAL_1P19180</name>
</gene>
<feature type="transmembrane region" description="Helical" evidence="10">
    <location>
        <begin position="252"/>
        <end position="272"/>
    </location>
</feature>
<dbReference type="PANTHER" id="PTHR22760">
    <property type="entry name" value="GLYCOSYLTRANSFERASE"/>
    <property type="match status" value="1"/>
</dbReference>
<keyword evidence="6 10" id="KW-0812">Transmembrane</keyword>
<dbReference type="GO" id="GO:0000026">
    <property type="term" value="F:alpha-1,2-mannosyltransferase activity"/>
    <property type="evidence" value="ECO:0007669"/>
    <property type="project" value="TreeGrafter"/>
</dbReference>
<organism evidence="12 13">
    <name type="scientific">Pelagomonas calceolata</name>
    <dbReference type="NCBI Taxonomy" id="35677"/>
    <lineage>
        <taxon>Eukaryota</taxon>
        <taxon>Sar</taxon>
        <taxon>Stramenopiles</taxon>
        <taxon>Ochrophyta</taxon>
        <taxon>Pelagophyceae</taxon>
        <taxon>Pelagomonadales</taxon>
        <taxon>Pelagomonadaceae</taxon>
        <taxon>Pelagomonas</taxon>
    </lineage>
</organism>